<gene>
    <name evidence="2" type="ORF">GLAREA_04847</name>
</gene>
<proteinExistence type="predicted"/>
<dbReference type="OMA" id="HERRVKD"/>
<sequence>MAPTRARQSIDEGDSSGSDEDPQSQERLALERATTLQASLNKKRDTKRKSIEAEHAKSVKEIRAKIENAAKIRKTKVAKLHSSHMERLLALDDRRQKIEGLIIASMKRLHSATNNIQSELLAMYEGRTAEIEELVDISIEGPFEDSETTLVEKV</sequence>
<dbReference type="OrthoDB" id="3438854at2759"/>
<dbReference type="HOGENOM" id="CLU_1777639_0_0_1"/>
<organism evidence="2 3">
    <name type="scientific">Glarea lozoyensis (strain ATCC 20868 / MF5171)</name>
    <dbReference type="NCBI Taxonomy" id="1116229"/>
    <lineage>
        <taxon>Eukaryota</taxon>
        <taxon>Fungi</taxon>
        <taxon>Dikarya</taxon>
        <taxon>Ascomycota</taxon>
        <taxon>Pezizomycotina</taxon>
        <taxon>Leotiomycetes</taxon>
        <taxon>Helotiales</taxon>
        <taxon>Helotiaceae</taxon>
        <taxon>Glarea</taxon>
    </lineage>
</organism>
<dbReference type="KEGG" id="glz:GLAREA_04847"/>
<feature type="compositionally biased region" description="Acidic residues" evidence="1">
    <location>
        <begin position="11"/>
        <end position="23"/>
    </location>
</feature>
<accession>S3D7R4</accession>
<evidence type="ECO:0000313" key="3">
    <source>
        <dbReference type="Proteomes" id="UP000016922"/>
    </source>
</evidence>
<dbReference type="AlphaFoldDB" id="S3D7R4"/>
<name>S3D7R4_GLAL2</name>
<keyword evidence="3" id="KW-1185">Reference proteome</keyword>
<reference evidence="2 3" key="1">
    <citation type="journal article" date="2013" name="BMC Genomics">
        <title>Genomics-driven discovery of the pneumocandin biosynthetic gene cluster in the fungus Glarea lozoyensis.</title>
        <authorList>
            <person name="Chen L."/>
            <person name="Yue Q."/>
            <person name="Zhang X."/>
            <person name="Xiang M."/>
            <person name="Wang C."/>
            <person name="Li S."/>
            <person name="Che Y."/>
            <person name="Ortiz-Lopez F.J."/>
            <person name="Bills G.F."/>
            <person name="Liu X."/>
            <person name="An Z."/>
        </authorList>
    </citation>
    <scope>NUCLEOTIDE SEQUENCE [LARGE SCALE GENOMIC DNA]</scope>
    <source>
        <strain evidence="3">ATCC 20868 / MF5171</strain>
    </source>
</reference>
<evidence type="ECO:0000313" key="2">
    <source>
        <dbReference type="EMBL" id="EPE28056.1"/>
    </source>
</evidence>
<dbReference type="GeneID" id="19463902"/>
<evidence type="ECO:0000256" key="1">
    <source>
        <dbReference type="SAM" id="MobiDB-lite"/>
    </source>
</evidence>
<dbReference type="EMBL" id="KE145369">
    <property type="protein sequence ID" value="EPE28056.1"/>
    <property type="molecule type" value="Genomic_DNA"/>
</dbReference>
<dbReference type="RefSeq" id="XP_008085415.1">
    <property type="nucleotide sequence ID" value="XM_008087224.1"/>
</dbReference>
<feature type="region of interest" description="Disordered" evidence="1">
    <location>
        <begin position="1"/>
        <end position="56"/>
    </location>
</feature>
<protein>
    <submittedName>
        <fullName evidence="2">Uncharacterized protein</fullName>
    </submittedName>
</protein>
<dbReference type="Proteomes" id="UP000016922">
    <property type="component" value="Unassembled WGS sequence"/>
</dbReference>